<dbReference type="InterPro" id="IPR050219">
    <property type="entry name" value="DnaG_primase"/>
</dbReference>
<dbReference type="RefSeq" id="WP_015389112.1">
    <property type="nucleotide sequence ID" value="NC_020283.1"/>
</dbReference>
<dbReference type="GO" id="GO:0005737">
    <property type="term" value="C:cytoplasm"/>
    <property type="evidence" value="ECO:0007669"/>
    <property type="project" value="TreeGrafter"/>
</dbReference>
<dbReference type="InterPro" id="IPR030846">
    <property type="entry name" value="DnaG_bac"/>
</dbReference>
<dbReference type="KEGG" id="kct:CDEE_0654"/>
<name>M1LPU1_9PROT</name>
<dbReference type="InterPro" id="IPR037068">
    <property type="entry name" value="DNA_primase_core_N_sf"/>
</dbReference>
<keyword evidence="10 12" id="KW-0238">DNA-binding</keyword>
<dbReference type="InterPro" id="IPR036977">
    <property type="entry name" value="DNA_primase_Znf_CHC2"/>
</dbReference>
<gene>
    <name evidence="12" type="primary">dnaG</name>
    <name evidence="16" type="ORF">CDEE_0654</name>
</gene>
<dbReference type="FunFam" id="3.40.1360.10:FF:000002">
    <property type="entry name" value="DNA primase"/>
    <property type="match status" value="1"/>
</dbReference>
<dbReference type="SMART" id="SM00400">
    <property type="entry name" value="ZnF_CHCC"/>
    <property type="match status" value="1"/>
</dbReference>
<keyword evidence="9" id="KW-0460">Magnesium</keyword>
<keyword evidence="6 12" id="KW-0479">Metal-binding</keyword>
<comment type="domain">
    <text evidence="12">Contains an N-terminal zinc-binding domain, a central core domain that contains the primase activity, and a C-terminal DnaB-binding domain.</text>
</comment>
<dbReference type="GO" id="GO:0006269">
    <property type="term" value="P:DNA replication, synthesis of primer"/>
    <property type="evidence" value="ECO:0007669"/>
    <property type="project" value="UniProtKB-UniRule"/>
</dbReference>
<evidence type="ECO:0000256" key="5">
    <source>
        <dbReference type="ARBA" id="ARBA00022705"/>
    </source>
</evidence>
<dbReference type="GO" id="GO:0008270">
    <property type="term" value="F:zinc ion binding"/>
    <property type="evidence" value="ECO:0007669"/>
    <property type="project" value="UniProtKB-UniRule"/>
</dbReference>
<keyword evidence="11 12" id="KW-0804">Transcription</keyword>
<dbReference type="SUPFAM" id="SSF56731">
    <property type="entry name" value="DNA primase core"/>
    <property type="match status" value="1"/>
</dbReference>
<evidence type="ECO:0000256" key="3">
    <source>
        <dbReference type="ARBA" id="ARBA00022679"/>
    </source>
</evidence>
<comment type="catalytic activity">
    <reaction evidence="12">
        <text>ssDNA + n NTP = ssDNA/pppN(pN)n-1 hybrid + (n-1) diphosphate.</text>
        <dbReference type="EC" id="2.7.7.101"/>
    </reaction>
</comment>
<dbReference type="Pfam" id="PF13662">
    <property type="entry name" value="Toprim_4"/>
    <property type="match status" value="1"/>
</dbReference>
<evidence type="ECO:0000256" key="8">
    <source>
        <dbReference type="ARBA" id="ARBA00022833"/>
    </source>
</evidence>
<dbReference type="AlphaFoldDB" id="M1LPU1"/>
<evidence type="ECO:0000256" key="10">
    <source>
        <dbReference type="ARBA" id="ARBA00023125"/>
    </source>
</evidence>
<dbReference type="Pfam" id="PF08275">
    <property type="entry name" value="DNAG_N"/>
    <property type="match status" value="1"/>
</dbReference>
<dbReference type="eggNOG" id="COG0358">
    <property type="taxonomic scope" value="Bacteria"/>
</dbReference>
<keyword evidence="2 12" id="KW-0639">Primosome</keyword>
<dbReference type="SUPFAM" id="SSF57783">
    <property type="entry name" value="Zinc beta-ribbon"/>
    <property type="match status" value="1"/>
</dbReference>
<keyword evidence="5 12" id="KW-0235">DNA replication</keyword>
<dbReference type="PANTHER" id="PTHR30313:SF2">
    <property type="entry name" value="DNA PRIMASE"/>
    <property type="match status" value="1"/>
</dbReference>
<comment type="cofactor">
    <cofactor evidence="12 13 14">
        <name>Zn(2+)</name>
        <dbReference type="ChEBI" id="CHEBI:29105"/>
    </cofactor>
    <text evidence="12 13 14">Binds 1 zinc ion per monomer.</text>
</comment>
<evidence type="ECO:0000256" key="1">
    <source>
        <dbReference type="ARBA" id="ARBA00022478"/>
    </source>
</evidence>
<dbReference type="GO" id="GO:1990077">
    <property type="term" value="C:primosome complex"/>
    <property type="evidence" value="ECO:0007669"/>
    <property type="project" value="UniProtKB-KW"/>
</dbReference>
<proteinExistence type="inferred from homology"/>
<keyword evidence="7 12" id="KW-0863">Zinc-finger</keyword>
<dbReference type="InterPro" id="IPR006295">
    <property type="entry name" value="DNA_primase_DnaG"/>
</dbReference>
<comment type="similarity">
    <text evidence="12 13">Belongs to the DnaG primase family.</text>
</comment>
<evidence type="ECO:0000256" key="14">
    <source>
        <dbReference type="PIRSR" id="PIRSR002811-1"/>
    </source>
</evidence>
<dbReference type="InterPro" id="IPR002694">
    <property type="entry name" value="Znf_CHC2"/>
</dbReference>
<keyword evidence="17" id="KW-1185">Reference proteome</keyword>
<evidence type="ECO:0000256" key="11">
    <source>
        <dbReference type="ARBA" id="ARBA00023163"/>
    </source>
</evidence>
<evidence type="ECO:0000313" key="17">
    <source>
        <dbReference type="Proteomes" id="UP000011686"/>
    </source>
</evidence>
<organism evidence="16 17">
    <name type="scientific">Candidatus Kinetoplastidibacterium crithidiae TCC036E</name>
    <dbReference type="NCBI Taxonomy" id="1208918"/>
    <lineage>
        <taxon>Bacteria</taxon>
        <taxon>Pseudomonadati</taxon>
        <taxon>Pseudomonadota</taxon>
        <taxon>Betaproteobacteria</taxon>
        <taxon>Candidatus Kinetoplastidibacterium</taxon>
    </lineage>
</organism>
<sequence length="605" mass="69974">MIPKYFIQDLSFRLDIVEVIGSYILLKKSGSSLVGLCPFHSEKSPSFTVSQTKKIYHCFGCGAHGDSITFVMEYLGLSFADAVKQLASSIGVTIPEEGRNSNFLSNEQKKERELLSIMNKAQEYYHSYLLKSSNALNYLSKRKIHKETIELFGIGWSGFETNFLSKCFDNYNDASLKEVGLVIDETRRYDRFRQRIMFPIRNYYGNVIGFGGRTIDRRLPKYLNSPETILFSKRKELYGLWESRKNIKKQGFVLVVEGYIDVIILTQYGITNVVATLGTSISSDHIIKLFSITDKIIFSFDGDDAGHRAAWRALLICLKELKDNREIRFLILKENYDPDSYILEYGVHKFKEIIDNSISLSKFFINEMQKKHNILEAEGRVSCWNESLSLLNSMPLNAFRIQFEKEIANLLNFNNNDIRLLSSISNRNTNNLQKHYFKNENNVNYSEIEKKINLYNSSRNIQKAPSLAKHLLNLIVFNLQYIDDMVGIQQLEILEKQPDLKYIKDLILIIQEKNIKTLEGLQESLPKDSELYKMVSNISNQATHKEVLLPDPVKEWEDALLLIEHEYLKKEINLLVEQGLTSDNDINKYKELSNKLFLIKKGNLN</sequence>
<dbReference type="InterPro" id="IPR034151">
    <property type="entry name" value="TOPRIM_DnaG_bac"/>
</dbReference>
<dbReference type="NCBIfam" id="TIGR01391">
    <property type="entry name" value="dnaG"/>
    <property type="match status" value="1"/>
</dbReference>
<feature type="zinc finger region" description="CHC2-type" evidence="12 14">
    <location>
        <begin position="37"/>
        <end position="61"/>
    </location>
</feature>
<evidence type="ECO:0000313" key="16">
    <source>
        <dbReference type="EMBL" id="AGF47667.1"/>
    </source>
</evidence>
<evidence type="ECO:0000256" key="6">
    <source>
        <dbReference type="ARBA" id="ARBA00022723"/>
    </source>
</evidence>
<dbReference type="HOGENOM" id="CLU_013501_5_3_4"/>
<dbReference type="SMART" id="SM00493">
    <property type="entry name" value="TOPRIM"/>
    <property type="match status" value="1"/>
</dbReference>
<evidence type="ECO:0000256" key="7">
    <source>
        <dbReference type="ARBA" id="ARBA00022771"/>
    </source>
</evidence>
<dbReference type="Gene3D" id="3.90.580.10">
    <property type="entry name" value="Zinc finger, CHC2-type domain"/>
    <property type="match status" value="1"/>
</dbReference>
<dbReference type="Gene3D" id="3.90.980.10">
    <property type="entry name" value="DNA primase, catalytic core, N-terminal domain"/>
    <property type="match status" value="1"/>
</dbReference>
<dbReference type="Gene3D" id="1.20.50.20">
    <property type="entry name" value="DnaG, RNA polymerase domain, helical bundle"/>
    <property type="match status" value="1"/>
</dbReference>
<evidence type="ECO:0000256" key="13">
    <source>
        <dbReference type="PIRNR" id="PIRNR002811"/>
    </source>
</evidence>
<dbReference type="PATRIC" id="fig|1208918.3.peg.367"/>
<accession>M1LPU1</accession>
<dbReference type="HAMAP" id="MF_00974">
    <property type="entry name" value="DNA_primase_DnaG"/>
    <property type="match status" value="1"/>
</dbReference>
<dbReference type="InterPro" id="IPR013264">
    <property type="entry name" value="DNAG_N"/>
</dbReference>
<dbReference type="GO" id="GO:0003677">
    <property type="term" value="F:DNA binding"/>
    <property type="evidence" value="ECO:0007669"/>
    <property type="project" value="UniProtKB-KW"/>
</dbReference>
<dbReference type="Gene3D" id="3.40.1360.10">
    <property type="match status" value="1"/>
</dbReference>
<dbReference type="Pfam" id="PF01807">
    <property type="entry name" value="Zn_ribbon_DnaG"/>
    <property type="match status" value="1"/>
</dbReference>
<dbReference type="EMBL" id="CP003804">
    <property type="protein sequence ID" value="AGF47667.1"/>
    <property type="molecule type" value="Genomic_DNA"/>
</dbReference>
<reference evidence="16 17" key="1">
    <citation type="journal article" date="2013" name="Genome Biol. Evol.">
        <title>Genome evolution and phylogenomic analysis of candidatus kinetoplastibacterium, the betaproteobacterial endosymbionts of strigomonas and angomonas.</title>
        <authorList>
            <person name="Alves J.M."/>
            <person name="Serrano M.G."/>
            <person name="Maia da Silva F."/>
            <person name="Voegtly L.J."/>
            <person name="Matveyev A.V."/>
            <person name="Teixeira M.M."/>
            <person name="Camargo E.P."/>
            <person name="Buck G.A."/>
        </authorList>
    </citation>
    <scope>NUCLEOTIDE SEQUENCE [LARGE SCALE GENOMIC DNA]</scope>
    <source>
        <strain evidence="16 17">TCC036E</strain>
    </source>
</reference>
<dbReference type="PROSITE" id="PS50880">
    <property type="entry name" value="TOPRIM"/>
    <property type="match status" value="1"/>
</dbReference>
<protein>
    <recommendedName>
        <fullName evidence="12 13">DNA primase</fullName>
        <ecNumber evidence="12">2.7.7.101</ecNumber>
    </recommendedName>
</protein>
<keyword evidence="1 12" id="KW-0240">DNA-directed RNA polymerase</keyword>
<keyword evidence="3 12" id="KW-0808">Transferase</keyword>
<evidence type="ECO:0000256" key="2">
    <source>
        <dbReference type="ARBA" id="ARBA00022515"/>
    </source>
</evidence>
<dbReference type="GO" id="GO:0000428">
    <property type="term" value="C:DNA-directed RNA polymerase complex"/>
    <property type="evidence" value="ECO:0007669"/>
    <property type="project" value="UniProtKB-KW"/>
</dbReference>
<dbReference type="CDD" id="cd03364">
    <property type="entry name" value="TOPRIM_DnaG_primases"/>
    <property type="match status" value="1"/>
</dbReference>
<dbReference type="FunFam" id="3.90.580.10:FF:000001">
    <property type="entry name" value="DNA primase"/>
    <property type="match status" value="1"/>
</dbReference>
<keyword evidence="8 12" id="KW-0862">Zinc</keyword>
<dbReference type="InterPro" id="IPR006171">
    <property type="entry name" value="TOPRIM_dom"/>
</dbReference>
<feature type="domain" description="Toprim" evidence="15">
    <location>
        <begin position="251"/>
        <end position="333"/>
    </location>
</feature>
<dbReference type="EC" id="2.7.7.101" evidence="12"/>
<dbReference type="PIRSF" id="PIRSF002811">
    <property type="entry name" value="DnaG"/>
    <property type="match status" value="1"/>
</dbReference>
<dbReference type="PANTHER" id="PTHR30313">
    <property type="entry name" value="DNA PRIMASE"/>
    <property type="match status" value="1"/>
</dbReference>
<comment type="function">
    <text evidence="12 13">RNA polymerase that catalyzes the synthesis of short RNA molecules used as primers for DNA polymerase during DNA replication.</text>
</comment>
<evidence type="ECO:0000256" key="12">
    <source>
        <dbReference type="HAMAP-Rule" id="MF_00974"/>
    </source>
</evidence>
<dbReference type="Proteomes" id="UP000011686">
    <property type="component" value="Chromosome"/>
</dbReference>
<keyword evidence="4 12" id="KW-0548">Nucleotidyltransferase</keyword>
<comment type="subunit">
    <text evidence="12">Monomer. Interacts with DnaB.</text>
</comment>
<evidence type="ECO:0000259" key="15">
    <source>
        <dbReference type="PROSITE" id="PS50880"/>
    </source>
</evidence>
<evidence type="ECO:0000256" key="9">
    <source>
        <dbReference type="ARBA" id="ARBA00022842"/>
    </source>
</evidence>
<dbReference type="STRING" id="1208918.CDEE_0654"/>
<dbReference type="GO" id="GO:0003899">
    <property type="term" value="F:DNA-directed RNA polymerase activity"/>
    <property type="evidence" value="ECO:0007669"/>
    <property type="project" value="UniProtKB-UniRule"/>
</dbReference>
<evidence type="ECO:0000256" key="4">
    <source>
        <dbReference type="ARBA" id="ARBA00022695"/>
    </source>
</evidence>